<proteinExistence type="predicted"/>
<dbReference type="AlphaFoldDB" id="A0A7S0U0Y6"/>
<sequence length="134" mass="14407">MEFPRCRRWDRDPRNELLGGLGWEYPWCSSQDWDGRNESGLRAQGHAMGAEGGRRDAGRAQGHAMGCRGEVGLGSVEPAALGLEGNAKLPLPPFFADATPAHPWHGVVDVATHSVVNVATRSVVDVATCSGRNF</sequence>
<organism evidence="1">
    <name type="scientific">Hemiselmis andersenii</name>
    <name type="common">Cryptophyte alga</name>
    <dbReference type="NCBI Taxonomy" id="464988"/>
    <lineage>
        <taxon>Eukaryota</taxon>
        <taxon>Cryptophyceae</taxon>
        <taxon>Cryptomonadales</taxon>
        <taxon>Hemiselmidaceae</taxon>
        <taxon>Hemiselmis</taxon>
    </lineage>
</organism>
<dbReference type="EMBL" id="HBFK01026388">
    <property type="protein sequence ID" value="CAD8749600.1"/>
    <property type="molecule type" value="Transcribed_RNA"/>
</dbReference>
<name>A0A7S0U0Y6_HEMAN</name>
<evidence type="ECO:0000313" key="1">
    <source>
        <dbReference type="EMBL" id="CAD8749600.1"/>
    </source>
</evidence>
<protein>
    <submittedName>
        <fullName evidence="1">Uncharacterized protein</fullName>
    </submittedName>
</protein>
<reference evidence="1" key="1">
    <citation type="submission" date="2021-01" db="EMBL/GenBank/DDBJ databases">
        <authorList>
            <person name="Corre E."/>
            <person name="Pelletier E."/>
            <person name="Niang G."/>
            <person name="Scheremetjew M."/>
            <person name="Finn R."/>
            <person name="Kale V."/>
            <person name="Holt S."/>
            <person name="Cochrane G."/>
            <person name="Meng A."/>
            <person name="Brown T."/>
            <person name="Cohen L."/>
        </authorList>
    </citation>
    <scope>NUCLEOTIDE SEQUENCE</scope>
    <source>
        <strain evidence="1">CCMP441</strain>
    </source>
</reference>
<accession>A0A7S0U0Y6</accession>
<gene>
    <name evidence="1" type="ORF">HAND1043_LOCUS16097</name>
</gene>